<reference evidence="2" key="1">
    <citation type="journal article" date="2016" name="Nat. Commun.">
        <title>The Gonium pectorale genome demonstrates co-option of cell cycle regulation during the evolution of multicellularity.</title>
        <authorList>
            <person name="Hanschen E.R."/>
            <person name="Marriage T.N."/>
            <person name="Ferris P.J."/>
            <person name="Hamaji T."/>
            <person name="Toyoda A."/>
            <person name="Fujiyama A."/>
            <person name="Neme R."/>
            <person name="Noguchi H."/>
            <person name="Minakuchi Y."/>
            <person name="Suzuki M."/>
            <person name="Kawai-Toyooka H."/>
            <person name="Smith D.R."/>
            <person name="Sparks H."/>
            <person name="Anderson J."/>
            <person name="Bakaric R."/>
            <person name="Luria V."/>
            <person name="Karger A."/>
            <person name="Kirschner M.W."/>
            <person name="Durand P.M."/>
            <person name="Michod R.E."/>
            <person name="Nozaki H."/>
            <person name="Olson B.J."/>
        </authorList>
    </citation>
    <scope>NUCLEOTIDE SEQUENCE [LARGE SCALE GENOMIC DNA]</scope>
    <source>
        <strain evidence="2">NIES-2863</strain>
    </source>
</reference>
<sequence>MVLLEKVYSVPPGPGTATQAWLSRAFETLPVKTGTLSDLAAALQADPDVAPKLDRRPDVNRLNVPAWRVAVSRMVSRHPEFVDTGRKRGGLKLFRYDEQIAQAARDGRRKRRV</sequence>
<gene>
    <name evidence="1" type="ORF">GPECTOR_20g464</name>
</gene>
<organism evidence="1 2">
    <name type="scientific">Gonium pectorale</name>
    <name type="common">Green alga</name>
    <dbReference type="NCBI Taxonomy" id="33097"/>
    <lineage>
        <taxon>Eukaryota</taxon>
        <taxon>Viridiplantae</taxon>
        <taxon>Chlorophyta</taxon>
        <taxon>core chlorophytes</taxon>
        <taxon>Chlorophyceae</taxon>
        <taxon>CS clade</taxon>
        <taxon>Chlamydomonadales</taxon>
        <taxon>Volvocaceae</taxon>
        <taxon>Gonium</taxon>
    </lineage>
</organism>
<dbReference type="AlphaFoldDB" id="A0A150GIH5"/>
<name>A0A150GIH5_GONPE</name>
<evidence type="ECO:0000313" key="1">
    <source>
        <dbReference type="EMBL" id="KXZ49608.1"/>
    </source>
</evidence>
<dbReference type="OrthoDB" id="546213at2759"/>
<evidence type="ECO:0000313" key="2">
    <source>
        <dbReference type="Proteomes" id="UP000075714"/>
    </source>
</evidence>
<keyword evidence="2" id="KW-1185">Reference proteome</keyword>
<dbReference type="Proteomes" id="UP000075714">
    <property type="component" value="Unassembled WGS sequence"/>
</dbReference>
<comment type="caution">
    <text evidence="1">The sequence shown here is derived from an EMBL/GenBank/DDBJ whole genome shotgun (WGS) entry which is preliminary data.</text>
</comment>
<protein>
    <submittedName>
        <fullName evidence="1">Uncharacterized protein</fullName>
    </submittedName>
</protein>
<accession>A0A150GIH5</accession>
<dbReference type="EMBL" id="LSYV01000021">
    <property type="protein sequence ID" value="KXZ49608.1"/>
    <property type="molecule type" value="Genomic_DNA"/>
</dbReference>
<proteinExistence type="predicted"/>